<dbReference type="Gene3D" id="3.10.180.10">
    <property type="entry name" value="2,3-Dihydroxybiphenyl 1,2-Dioxygenase, domain 1"/>
    <property type="match status" value="1"/>
</dbReference>
<dbReference type="InterPro" id="IPR025870">
    <property type="entry name" value="Glyoxalase-like_dom"/>
</dbReference>
<reference evidence="2 3" key="1">
    <citation type="submission" date="2020-08" db="EMBL/GenBank/DDBJ databases">
        <title>Bridging the membrane lipid divide: bacteria of the FCB group superphylum have the potential to synthesize archaeal ether lipids.</title>
        <authorList>
            <person name="Villanueva L."/>
            <person name="Von Meijenfeldt F.A.B."/>
            <person name="Westbye A.B."/>
            <person name="Yadav S."/>
            <person name="Hopmans E.C."/>
            <person name="Dutilh B.E."/>
            <person name="Sinninghe Damste J.S."/>
        </authorList>
    </citation>
    <scope>NUCLEOTIDE SEQUENCE [LARGE SCALE GENOMIC DNA]</scope>
    <source>
        <strain evidence="2">NIOZ-UU17</strain>
    </source>
</reference>
<dbReference type="SUPFAM" id="SSF54593">
    <property type="entry name" value="Glyoxalase/Bleomycin resistance protein/Dihydroxybiphenyl dioxygenase"/>
    <property type="match status" value="1"/>
</dbReference>
<evidence type="ECO:0000313" key="2">
    <source>
        <dbReference type="EMBL" id="MBC8434366.1"/>
    </source>
</evidence>
<sequence>MTQTLAIKNFNTILYCKKWRQTVAFYKDDLKLPISFETEWFVEFKVSDRACLSVADESKATINSSQGAGITLAFQTDDIHRSWELLHNKGLAPGSIKEHAWGAEVFYLFDPEGHRIEIWSLM</sequence>
<dbReference type="PROSITE" id="PS51819">
    <property type="entry name" value="VOC"/>
    <property type="match status" value="1"/>
</dbReference>
<organism evidence="2 3">
    <name type="scientific">Candidatus Desulfatibia vada</name>
    <dbReference type="NCBI Taxonomy" id="2841696"/>
    <lineage>
        <taxon>Bacteria</taxon>
        <taxon>Pseudomonadati</taxon>
        <taxon>Thermodesulfobacteriota</taxon>
        <taxon>Desulfobacteria</taxon>
        <taxon>Desulfobacterales</taxon>
        <taxon>Desulfobacterales incertae sedis</taxon>
        <taxon>Candidatus Desulfatibia</taxon>
    </lineage>
</organism>
<gene>
    <name evidence="2" type="ORF">H8D96_20855</name>
</gene>
<feature type="domain" description="VOC" evidence="1">
    <location>
        <begin position="6"/>
        <end position="121"/>
    </location>
</feature>
<dbReference type="Proteomes" id="UP000605201">
    <property type="component" value="Unassembled WGS sequence"/>
</dbReference>
<proteinExistence type="predicted"/>
<name>A0A8J6P8I8_9BACT</name>
<dbReference type="EMBL" id="JACNIG010000424">
    <property type="protein sequence ID" value="MBC8434366.1"/>
    <property type="molecule type" value="Genomic_DNA"/>
</dbReference>
<evidence type="ECO:0000313" key="3">
    <source>
        <dbReference type="Proteomes" id="UP000605201"/>
    </source>
</evidence>
<evidence type="ECO:0000259" key="1">
    <source>
        <dbReference type="PROSITE" id="PS51819"/>
    </source>
</evidence>
<dbReference type="InterPro" id="IPR037523">
    <property type="entry name" value="VOC_core"/>
</dbReference>
<dbReference type="Pfam" id="PF12681">
    <property type="entry name" value="Glyoxalase_2"/>
    <property type="match status" value="1"/>
</dbReference>
<dbReference type="AlphaFoldDB" id="A0A8J6P8I8"/>
<protein>
    <submittedName>
        <fullName evidence="2">VOC family protein</fullName>
    </submittedName>
</protein>
<accession>A0A8J6P8I8</accession>
<dbReference type="InterPro" id="IPR029068">
    <property type="entry name" value="Glyas_Bleomycin-R_OHBP_Dase"/>
</dbReference>
<comment type="caution">
    <text evidence="2">The sequence shown here is derived from an EMBL/GenBank/DDBJ whole genome shotgun (WGS) entry which is preliminary data.</text>
</comment>